<reference evidence="1 2" key="1">
    <citation type="journal article" date="2019" name="Commun. Biol.">
        <title>The bagworm genome reveals a unique fibroin gene that provides high tensile strength.</title>
        <authorList>
            <person name="Kono N."/>
            <person name="Nakamura H."/>
            <person name="Ohtoshi R."/>
            <person name="Tomita M."/>
            <person name="Numata K."/>
            <person name="Arakawa K."/>
        </authorList>
    </citation>
    <scope>NUCLEOTIDE SEQUENCE [LARGE SCALE GENOMIC DNA]</scope>
</reference>
<name>A0A4C1XLQ9_EUMVA</name>
<protein>
    <recommendedName>
        <fullName evidence="3">ATP-dependent DNA helicase</fullName>
    </recommendedName>
</protein>
<gene>
    <name evidence="1" type="ORF">EVAR_44133_1</name>
</gene>
<dbReference type="STRING" id="151549.A0A4C1XLQ9"/>
<proteinExistence type="predicted"/>
<organism evidence="1 2">
    <name type="scientific">Eumeta variegata</name>
    <name type="common">Bagworm moth</name>
    <name type="synonym">Eumeta japonica</name>
    <dbReference type="NCBI Taxonomy" id="151549"/>
    <lineage>
        <taxon>Eukaryota</taxon>
        <taxon>Metazoa</taxon>
        <taxon>Ecdysozoa</taxon>
        <taxon>Arthropoda</taxon>
        <taxon>Hexapoda</taxon>
        <taxon>Insecta</taxon>
        <taxon>Pterygota</taxon>
        <taxon>Neoptera</taxon>
        <taxon>Endopterygota</taxon>
        <taxon>Lepidoptera</taxon>
        <taxon>Glossata</taxon>
        <taxon>Ditrysia</taxon>
        <taxon>Tineoidea</taxon>
        <taxon>Psychidae</taxon>
        <taxon>Oiketicinae</taxon>
        <taxon>Eumeta</taxon>
    </lineage>
</organism>
<evidence type="ECO:0008006" key="3">
    <source>
        <dbReference type="Google" id="ProtNLM"/>
    </source>
</evidence>
<dbReference type="AlphaFoldDB" id="A0A4C1XLQ9"/>
<dbReference type="OrthoDB" id="272985at2759"/>
<sequence>MGKQAVASSGIAATLLNDGKTAHSTFKLPPTVLLEQHSVRSIRKMDRSGPAVVQLAFVPRILVIATDLPIPFKRLQYPVKISFALTINKYRGQTFSIMGIDLNKQCFSHVSKSQADQRPLAYNAATAAAYLIRRPPPGPPLAARRRASATAGGPLRFLRVRGRSLPSLTGGRCAVGSTGDSFLDLLSSFYGPGTKLQSRLARDDMSINPFDSACCKHDIAYSKRKKIFILELVSNVADRVLTSKAMKRVFNRDPSMSEKADALHNATAMAAKAKFGLEIKTGALTGGAAGILKIVNIAKDAVEQLKEQKRHNEKMEEMSLGKENLGEKNEFIVKELAVASVKDEEGKEYTYPPLAFESNMRDIVSADPHKHIPVRRAASATECRINQRGIVLRRGVLARRLREPRWRVCVLSTGPLVRSVEVYSR</sequence>
<accession>A0A4C1XLQ9</accession>
<comment type="caution">
    <text evidence="1">The sequence shown here is derived from an EMBL/GenBank/DDBJ whole genome shotgun (WGS) entry which is preliminary data.</text>
</comment>
<keyword evidence="2" id="KW-1185">Reference proteome</keyword>
<evidence type="ECO:0000313" key="1">
    <source>
        <dbReference type="EMBL" id="GBP64050.1"/>
    </source>
</evidence>
<dbReference type="EMBL" id="BGZK01000886">
    <property type="protein sequence ID" value="GBP64050.1"/>
    <property type="molecule type" value="Genomic_DNA"/>
</dbReference>
<dbReference type="Proteomes" id="UP000299102">
    <property type="component" value="Unassembled WGS sequence"/>
</dbReference>
<evidence type="ECO:0000313" key="2">
    <source>
        <dbReference type="Proteomes" id="UP000299102"/>
    </source>
</evidence>